<proteinExistence type="predicted"/>
<protein>
    <submittedName>
        <fullName evidence="1">Uncharacterized protein</fullName>
    </submittedName>
</protein>
<name>A0ACB8YI44_ARCLA</name>
<sequence>MAEVSYLQPHGNDDDDDDDDDDQEYRDQAVVSFNNCSSDLDGFDLYPSDFDCPAFDGFLCHTDPNDNHSVLFDRQNQMNFVIDMFHQRVEQSQSQSQSHSASRVITDSDSGNPDRSLRVIGGNDGTDANDLEPDFDLGLGLGFPVEVNYNRNNVDDNSGFMLADCGENPSTRSIGPENIMGGFRVPDFGSDTDVAGENEIDFATDAGCEIESDLRLSWDAFQLEDDNDDRGNQDFEWEEVDDRIDDREILNMIFESEADDDLSVLPELPIGTHELEEEQPDVSSLEWEVLLNVNNLEGNPDLAGGHYDEYNYAEYDMLFEQFADADASSLGRPPAARTVVENLLTVVMTELDLEKNNTLCAVCKDEIGVGLSGKQLPCGHRYHGDCIVPWLSIRNTCPVCRHELPTDDLDYERRRAERAARDH</sequence>
<accession>A0ACB8YI44</accession>
<reference evidence="1 2" key="2">
    <citation type="journal article" date="2022" name="Mol. Ecol. Resour.">
        <title>The genomes of chicory, endive, great burdock and yacon provide insights into Asteraceae paleo-polyploidization history and plant inulin production.</title>
        <authorList>
            <person name="Fan W."/>
            <person name="Wang S."/>
            <person name="Wang H."/>
            <person name="Wang A."/>
            <person name="Jiang F."/>
            <person name="Liu H."/>
            <person name="Zhao H."/>
            <person name="Xu D."/>
            <person name="Zhang Y."/>
        </authorList>
    </citation>
    <scope>NUCLEOTIDE SEQUENCE [LARGE SCALE GENOMIC DNA]</scope>
    <source>
        <strain evidence="2">cv. Niubang</strain>
    </source>
</reference>
<reference evidence="2" key="1">
    <citation type="journal article" date="2022" name="Mol. Ecol. Resour.">
        <title>The genomes of chicory, endive, great burdock and yacon provide insights into Asteraceae palaeo-polyploidization history and plant inulin production.</title>
        <authorList>
            <person name="Fan W."/>
            <person name="Wang S."/>
            <person name="Wang H."/>
            <person name="Wang A."/>
            <person name="Jiang F."/>
            <person name="Liu H."/>
            <person name="Zhao H."/>
            <person name="Xu D."/>
            <person name="Zhang Y."/>
        </authorList>
    </citation>
    <scope>NUCLEOTIDE SEQUENCE [LARGE SCALE GENOMIC DNA]</scope>
    <source>
        <strain evidence="2">cv. Niubang</strain>
    </source>
</reference>
<evidence type="ECO:0000313" key="1">
    <source>
        <dbReference type="EMBL" id="KAI3684979.1"/>
    </source>
</evidence>
<gene>
    <name evidence="1" type="ORF">L6452_34209</name>
</gene>
<dbReference type="Proteomes" id="UP001055879">
    <property type="component" value="Linkage Group LG12"/>
</dbReference>
<dbReference type="EMBL" id="CM042058">
    <property type="protein sequence ID" value="KAI3684979.1"/>
    <property type="molecule type" value="Genomic_DNA"/>
</dbReference>
<comment type="caution">
    <text evidence="1">The sequence shown here is derived from an EMBL/GenBank/DDBJ whole genome shotgun (WGS) entry which is preliminary data.</text>
</comment>
<organism evidence="1 2">
    <name type="scientific">Arctium lappa</name>
    <name type="common">Greater burdock</name>
    <name type="synonym">Lappa major</name>
    <dbReference type="NCBI Taxonomy" id="4217"/>
    <lineage>
        <taxon>Eukaryota</taxon>
        <taxon>Viridiplantae</taxon>
        <taxon>Streptophyta</taxon>
        <taxon>Embryophyta</taxon>
        <taxon>Tracheophyta</taxon>
        <taxon>Spermatophyta</taxon>
        <taxon>Magnoliopsida</taxon>
        <taxon>eudicotyledons</taxon>
        <taxon>Gunneridae</taxon>
        <taxon>Pentapetalae</taxon>
        <taxon>asterids</taxon>
        <taxon>campanulids</taxon>
        <taxon>Asterales</taxon>
        <taxon>Asteraceae</taxon>
        <taxon>Carduoideae</taxon>
        <taxon>Cardueae</taxon>
        <taxon>Arctiinae</taxon>
        <taxon>Arctium</taxon>
    </lineage>
</organism>
<evidence type="ECO:0000313" key="2">
    <source>
        <dbReference type="Proteomes" id="UP001055879"/>
    </source>
</evidence>
<keyword evidence="2" id="KW-1185">Reference proteome</keyword>